<evidence type="ECO:0000256" key="2">
    <source>
        <dbReference type="SAM" id="Phobius"/>
    </source>
</evidence>
<feature type="transmembrane region" description="Helical" evidence="2">
    <location>
        <begin position="103"/>
        <end position="123"/>
    </location>
</feature>
<dbReference type="Gene3D" id="2.60.40.650">
    <property type="match status" value="1"/>
</dbReference>
<feature type="transmembrane region" description="Helical" evidence="2">
    <location>
        <begin position="20"/>
        <end position="42"/>
    </location>
</feature>
<feature type="domain" description="Oxidoreductase molybdopterin-binding" evidence="3">
    <location>
        <begin position="243"/>
        <end position="395"/>
    </location>
</feature>
<keyword evidence="5" id="KW-1185">Reference proteome</keyword>
<dbReference type="SUPFAM" id="SSF81296">
    <property type="entry name" value="E set domains"/>
    <property type="match status" value="1"/>
</dbReference>
<protein>
    <submittedName>
        <fullName evidence="4">Molybdopterin-dependent oxidoreductase</fullName>
    </submittedName>
</protein>
<feature type="transmembrane region" description="Helical" evidence="2">
    <location>
        <begin position="135"/>
        <end position="154"/>
    </location>
</feature>
<dbReference type="InterPro" id="IPR014756">
    <property type="entry name" value="Ig_E-set"/>
</dbReference>
<proteinExistence type="predicted"/>
<dbReference type="EMBL" id="JBAPLV010000019">
    <property type="protein sequence ID" value="MEI4280114.1"/>
    <property type="molecule type" value="Genomic_DNA"/>
</dbReference>
<sequence length="515" mass="52927">MNPPATQHEPRVVAPTRAAAALAGVLSAAVALGVGEFAAGLLGAESPVVAVADAAVAATPEGLKQFAIASFGTADKAVLVAGVLVVVGLWAAATGLAGRLRRWAGIAGVVVFGLLGALAAATAPAGSPLDVAPPLLAAAAGAVVLPALLTRFGAAGRAPAAGRRGFVLATGAALGTAVVAGGGGLVLQRRLAVADARADLVLPRATDPAPRLPDGADLVGAVDGLTPLITDAADFYRVDTAIQVPQLDPSRWSLTLSGMFDRPGSITLAELFDRPDVVERDITLTCVSNEVGGTLAGTARWLGVPLGPLLQEFGIRSGADQLLCRSSDGMTIGTPTRAALDIADAMLAFGMNGEPLPVEHGFPVRMVVPGLYGYVSACKWLTGIEATTFDAQDAYWVQRGWAAEGPIKIASRIDTPVRDVDAGQVVVAGVAWAQGTGIELVEVRVDDGRWREAELSPEVGPDLWRQWYLPVDLDRGTHQVSVRATDADGRRQPEEQAPPFPDGATGWHTVEVQAG</sequence>
<dbReference type="Gene3D" id="3.90.420.10">
    <property type="entry name" value="Oxidoreductase, molybdopterin-binding domain"/>
    <property type="match status" value="1"/>
</dbReference>
<dbReference type="InterPro" id="IPR000572">
    <property type="entry name" value="OxRdtase_Mopterin-bd_dom"/>
</dbReference>
<keyword evidence="2" id="KW-1133">Transmembrane helix</keyword>
<keyword evidence="2" id="KW-0812">Transmembrane</keyword>
<dbReference type="PANTHER" id="PTHR19372:SF7">
    <property type="entry name" value="SULFITE OXIDASE, MITOCHONDRIAL"/>
    <property type="match status" value="1"/>
</dbReference>
<dbReference type="Proteomes" id="UP001373496">
    <property type="component" value="Unassembled WGS sequence"/>
</dbReference>
<gene>
    <name evidence="4" type="ORF">UXQ13_16705</name>
</gene>
<evidence type="ECO:0000313" key="4">
    <source>
        <dbReference type="EMBL" id="MEI4280114.1"/>
    </source>
</evidence>
<keyword evidence="2" id="KW-0472">Membrane</keyword>
<evidence type="ECO:0000313" key="5">
    <source>
        <dbReference type="Proteomes" id="UP001373496"/>
    </source>
</evidence>
<feature type="compositionally biased region" description="Basic and acidic residues" evidence="1">
    <location>
        <begin position="485"/>
        <end position="494"/>
    </location>
</feature>
<feature type="transmembrane region" description="Helical" evidence="2">
    <location>
        <begin position="166"/>
        <end position="187"/>
    </location>
</feature>
<dbReference type="PANTHER" id="PTHR19372">
    <property type="entry name" value="SULFITE REDUCTASE"/>
    <property type="match status" value="1"/>
</dbReference>
<organism evidence="4 5">
    <name type="scientific">Klenkia terrae</name>
    <dbReference type="NCBI Taxonomy" id="1052259"/>
    <lineage>
        <taxon>Bacteria</taxon>
        <taxon>Bacillati</taxon>
        <taxon>Actinomycetota</taxon>
        <taxon>Actinomycetes</taxon>
        <taxon>Geodermatophilales</taxon>
        <taxon>Geodermatophilaceae</taxon>
        <taxon>Klenkia</taxon>
    </lineage>
</organism>
<evidence type="ECO:0000256" key="1">
    <source>
        <dbReference type="SAM" id="MobiDB-lite"/>
    </source>
</evidence>
<dbReference type="RefSeq" id="WP_225233208.1">
    <property type="nucleotide sequence ID" value="NZ_JBAPLV010000019.1"/>
</dbReference>
<accession>A0ABU8E903</accession>
<dbReference type="SUPFAM" id="SSF56524">
    <property type="entry name" value="Oxidoreductase molybdopterin-binding domain"/>
    <property type="match status" value="1"/>
</dbReference>
<dbReference type="Pfam" id="PF00174">
    <property type="entry name" value="Oxidored_molyb"/>
    <property type="match status" value="1"/>
</dbReference>
<comment type="caution">
    <text evidence="4">The sequence shown here is derived from an EMBL/GenBank/DDBJ whole genome shotgun (WGS) entry which is preliminary data.</text>
</comment>
<name>A0ABU8E903_9ACTN</name>
<feature type="region of interest" description="Disordered" evidence="1">
    <location>
        <begin position="485"/>
        <end position="506"/>
    </location>
</feature>
<evidence type="ECO:0000259" key="3">
    <source>
        <dbReference type="Pfam" id="PF00174"/>
    </source>
</evidence>
<feature type="transmembrane region" description="Helical" evidence="2">
    <location>
        <begin position="77"/>
        <end position="96"/>
    </location>
</feature>
<reference evidence="4 5" key="1">
    <citation type="submission" date="2024-03" db="EMBL/GenBank/DDBJ databases">
        <title>Draft genome sequence of Klenkia terrae.</title>
        <authorList>
            <person name="Duangmal K."/>
            <person name="Chantavorakit T."/>
        </authorList>
    </citation>
    <scope>NUCLEOTIDE SEQUENCE [LARGE SCALE GENOMIC DNA]</scope>
    <source>
        <strain evidence="4 5">JCM 17786</strain>
    </source>
</reference>
<dbReference type="InterPro" id="IPR036374">
    <property type="entry name" value="OxRdtase_Mopterin-bd_sf"/>
</dbReference>